<dbReference type="EMBL" id="JAWDJX010000015">
    <property type="protein sequence ID" value="KAK3053567.1"/>
    <property type="molecule type" value="Genomic_DNA"/>
</dbReference>
<name>A0AAJ0DMZ7_9PEZI</name>
<protein>
    <recommendedName>
        <fullName evidence="6">Glutamate-1-semialdehyde 2,1-aminomutase</fullName>
    </recommendedName>
</protein>
<evidence type="ECO:0000313" key="4">
    <source>
        <dbReference type="EMBL" id="KAK3053567.1"/>
    </source>
</evidence>
<keyword evidence="5" id="KW-1185">Reference proteome</keyword>
<dbReference type="GO" id="GO:0030170">
    <property type="term" value="F:pyridoxal phosphate binding"/>
    <property type="evidence" value="ECO:0007669"/>
    <property type="project" value="InterPro"/>
</dbReference>
<comment type="cofactor">
    <cofactor evidence="1">
        <name>pyridoxal 5'-phosphate</name>
        <dbReference type="ChEBI" id="CHEBI:597326"/>
    </cofactor>
</comment>
<evidence type="ECO:0000313" key="5">
    <source>
        <dbReference type="Proteomes" id="UP001271007"/>
    </source>
</evidence>
<comment type="similarity">
    <text evidence="3">Belongs to the class-III pyridoxal-phosphate-dependent aminotransferase family.</text>
</comment>
<proteinExistence type="inferred from homology"/>
<accession>A0AAJ0DMZ7</accession>
<evidence type="ECO:0008006" key="6">
    <source>
        <dbReference type="Google" id="ProtNLM"/>
    </source>
</evidence>
<dbReference type="InterPro" id="IPR015424">
    <property type="entry name" value="PyrdxlP-dep_Trfase"/>
</dbReference>
<dbReference type="Gene3D" id="3.90.1150.10">
    <property type="entry name" value="Aspartate Aminotransferase, domain 1"/>
    <property type="match status" value="1"/>
</dbReference>
<dbReference type="InterPro" id="IPR015421">
    <property type="entry name" value="PyrdxlP-dep_Trfase_major"/>
</dbReference>
<dbReference type="Pfam" id="PF00202">
    <property type="entry name" value="Aminotran_3"/>
    <property type="match status" value="1"/>
</dbReference>
<evidence type="ECO:0000256" key="1">
    <source>
        <dbReference type="ARBA" id="ARBA00001933"/>
    </source>
</evidence>
<gene>
    <name evidence="4" type="ORF">LTR09_005311</name>
</gene>
<dbReference type="InterPro" id="IPR005814">
    <property type="entry name" value="Aminotrans_3"/>
</dbReference>
<reference evidence="4" key="1">
    <citation type="submission" date="2023-04" db="EMBL/GenBank/DDBJ databases">
        <title>Black Yeasts Isolated from many extreme environments.</title>
        <authorList>
            <person name="Coleine C."/>
            <person name="Stajich J.E."/>
            <person name="Selbmann L."/>
        </authorList>
    </citation>
    <scope>NUCLEOTIDE SEQUENCE</scope>
    <source>
        <strain evidence="4">CCFEE 5312</strain>
    </source>
</reference>
<dbReference type="Gene3D" id="3.40.640.10">
    <property type="entry name" value="Type I PLP-dependent aspartate aminotransferase-like (Major domain)"/>
    <property type="match status" value="1"/>
</dbReference>
<dbReference type="PANTHER" id="PTHR43713">
    <property type="entry name" value="GLUTAMATE-1-SEMIALDEHYDE 2,1-AMINOMUTASE"/>
    <property type="match status" value="1"/>
</dbReference>
<sequence length="447" mass="48653">MSSANASAVYDKLASNFTARNARSKRIHDAAIKSLPGGNTRSVLYYEPFPLSIKRAEGSNLFDVDGHDYVDLLGEYTAGLYGHSEPLIINAITEAAKRGINFGSQHEDEGKLAELVKQRFPSMELIRFTNSGTEATLMALSAAKAYTDRSKILVFDGGYHGGAFTFKNGKSSVVNAPHDYLIARYNDLPSVYALLDDDANRQQVAAIIVEPMMGSSGAIPPVAKFLEGMRHLATAAGAVLIFDEVMTSRMHAGGGIQSQLSASIRPDMTTLGKYIGGGMSFGAFGGKREIMELFDPRKPNALSHAGTFNNNVLTMSAGRVGLEQIFTPERASQLHARGDKLRKTLQDVSRGTLMKVTGYGSILCFHWSATEVEDIKSPQDLKDDDKTLGDVFHLYLLDRGFYIARRGFVALSLALTEAQLDGFVAVVRDFLRAHEQLVSLQGSKARL</sequence>
<dbReference type="AlphaFoldDB" id="A0AAJ0DMZ7"/>
<comment type="caution">
    <text evidence="4">The sequence shown here is derived from an EMBL/GenBank/DDBJ whole genome shotgun (WGS) entry which is preliminary data.</text>
</comment>
<dbReference type="GO" id="GO:0008483">
    <property type="term" value="F:transaminase activity"/>
    <property type="evidence" value="ECO:0007669"/>
    <property type="project" value="InterPro"/>
</dbReference>
<dbReference type="PANTHER" id="PTHR43713:SF3">
    <property type="entry name" value="GLUTAMATE-1-SEMIALDEHYDE 2,1-AMINOMUTASE 1, CHLOROPLASTIC-RELATED"/>
    <property type="match status" value="1"/>
</dbReference>
<organism evidence="4 5">
    <name type="scientific">Extremus antarcticus</name>
    <dbReference type="NCBI Taxonomy" id="702011"/>
    <lineage>
        <taxon>Eukaryota</taxon>
        <taxon>Fungi</taxon>
        <taxon>Dikarya</taxon>
        <taxon>Ascomycota</taxon>
        <taxon>Pezizomycotina</taxon>
        <taxon>Dothideomycetes</taxon>
        <taxon>Dothideomycetidae</taxon>
        <taxon>Mycosphaerellales</taxon>
        <taxon>Extremaceae</taxon>
        <taxon>Extremus</taxon>
    </lineage>
</organism>
<evidence type="ECO:0000256" key="2">
    <source>
        <dbReference type="ARBA" id="ARBA00022898"/>
    </source>
</evidence>
<keyword evidence="2 3" id="KW-0663">Pyridoxal phosphate</keyword>
<dbReference type="InterPro" id="IPR015422">
    <property type="entry name" value="PyrdxlP-dep_Trfase_small"/>
</dbReference>
<dbReference type="SUPFAM" id="SSF53383">
    <property type="entry name" value="PLP-dependent transferases"/>
    <property type="match status" value="1"/>
</dbReference>
<dbReference type="Proteomes" id="UP001271007">
    <property type="component" value="Unassembled WGS sequence"/>
</dbReference>
<evidence type="ECO:0000256" key="3">
    <source>
        <dbReference type="RuleBase" id="RU003560"/>
    </source>
</evidence>